<sequence length="446" mass="48635">MRTKKHQGLLSHLYFPMWVFAAFTIGGCVFIAVSKWLRVDPFLSMSVPILLMLTYLALSTITGKLRLHDEQTGDNLYYMGFLYTLSSLGMALYQFGSDASTDAVVKNFGIAITSTITGIALRILYNQMRRDPADIERSARHELADMTRRVRAEMENVTREFSDFRRVSNQMLEEGFDEIAKQAERNGEHIRTILDKLAMEAIKPIQEAAGKLGGAMQGNFDQIESQFTAIAKRVETAGDLLEKANSSMSTSVDRLGTQADVLAAKLERVVVPEEVLKNDLAPMVKAMGNAVAQYAVKTETASVEQQSRMAEIGNVLQGVANTTAKALHVVGEHSERAAAAAEKTAEAVNGQQQLIEVLARVVQKQSQDTNELVAKLLAGMQPNAYETRPATQPAAAFAPTTAGPSFVPGVALPRPAPEPVAVFQPLDGVLPPAPAEASRIKGWFNR</sequence>
<feature type="transmembrane region" description="Helical" evidence="1">
    <location>
        <begin position="12"/>
        <end position="33"/>
    </location>
</feature>
<organism evidence="2 3">
    <name type="scientific">Mesorhizobium metallidurans STM 2683</name>
    <dbReference type="NCBI Taxonomy" id="1297569"/>
    <lineage>
        <taxon>Bacteria</taxon>
        <taxon>Pseudomonadati</taxon>
        <taxon>Pseudomonadota</taxon>
        <taxon>Alphaproteobacteria</taxon>
        <taxon>Hyphomicrobiales</taxon>
        <taxon>Phyllobacteriaceae</taxon>
        <taxon>Mesorhizobium</taxon>
    </lineage>
</organism>
<accession>M5EWW1</accession>
<keyword evidence="1" id="KW-1133">Transmembrane helix</keyword>
<feature type="transmembrane region" description="Helical" evidence="1">
    <location>
        <begin position="75"/>
        <end position="96"/>
    </location>
</feature>
<dbReference type="EMBL" id="CAUM01000145">
    <property type="protein sequence ID" value="CCV08460.1"/>
    <property type="molecule type" value="Genomic_DNA"/>
</dbReference>
<reference evidence="2 3" key="1">
    <citation type="submission" date="2013-02" db="EMBL/GenBank/DDBJ databases">
        <authorList>
            <person name="Genoscope - CEA"/>
        </authorList>
    </citation>
    <scope>NUCLEOTIDE SEQUENCE [LARGE SCALE GENOMIC DNA]</scope>
    <source>
        <strain evidence="2 3">STM 2683</strain>
    </source>
</reference>
<gene>
    <name evidence="2" type="ORF">MESS2_750009</name>
</gene>
<dbReference type="RefSeq" id="WP_008877334.1">
    <property type="nucleotide sequence ID" value="NZ_CAUM01000145.1"/>
</dbReference>
<dbReference type="STRING" id="1297569.MESS2_750009"/>
<keyword evidence="3" id="KW-1185">Reference proteome</keyword>
<dbReference type="eggNOG" id="ENOG502ZBVP">
    <property type="taxonomic scope" value="Bacteria"/>
</dbReference>
<keyword evidence="1" id="KW-0812">Transmembrane</keyword>
<evidence type="ECO:0000313" key="3">
    <source>
        <dbReference type="Proteomes" id="UP000012062"/>
    </source>
</evidence>
<feature type="transmembrane region" description="Helical" evidence="1">
    <location>
        <begin position="45"/>
        <end position="63"/>
    </location>
</feature>
<feature type="transmembrane region" description="Helical" evidence="1">
    <location>
        <begin position="108"/>
        <end position="125"/>
    </location>
</feature>
<evidence type="ECO:0000313" key="2">
    <source>
        <dbReference type="EMBL" id="CCV08460.1"/>
    </source>
</evidence>
<dbReference type="AlphaFoldDB" id="M5EWW1"/>
<keyword evidence="1" id="KW-0472">Membrane</keyword>
<comment type="caution">
    <text evidence="2">The sequence shown here is derived from an EMBL/GenBank/DDBJ whole genome shotgun (WGS) entry which is preliminary data.</text>
</comment>
<dbReference type="OrthoDB" id="7539266at2"/>
<protein>
    <submittedName>
        <fullName evidence="2">Uncharacterized protein</fullName>
    </submittedName>
</protein>
<name>M5EWW1_9HYPH</name>
<dbReference type="Proteomes" id="UP000012062">
    <property type="component" value="Unassembled WGS sequence"/>
</dbReference>
<dbReference type="PROSITE" id="PS51257">
    <property type="entry name" value="PROKAR_LIPOPROTEIN"/>
    <property type="match status" value="1"/>
</dbReference>
<evidence type="ECO:0000256" key="1">
    <source>
        <dbReference type="SAM" id="Phobius"/>
    </source>
</evidence>
<proteinExistence type="predicted"/>